<evidence type="ECO:0000259" key="3">
    <source>
        <dbReference type="PROSITE" id="PS50041"/>
    </source>
</evidence>
<dbReference type="SMART" id="SM00034">
    <property type="entry name" value="CLECT"/>
    <property type="match status" value="1"/>
</dbReference>
<dbReference type="Gene3D" id="3.10.100.10">
    <property type="entry name" value="Mannose-Binding Protein A, subunit A"/>
    <property type="match status" value="1"/>
</dbReference>
<dbReference type="GeneTree" id="ENSGT01030000234575"/>
<dbReference type="GO" id="GO:0030246">
    <property type="term" value="F:carbohydrate binding"/>
    <property type="evidence" value="ECO:0007669"/>
    <property type="project" value="UniProtKB-KW"/>
</dbReference>
<feature type="domain" description="C-type lectin" evidence="3">
    <location>
        <begin position="64"/>
        <end position="180"/>
    </location>
</feature>
<reference evidence="4" key="1">
    <citation type="submission" date="2025-08" db="UniProtKB">
        <authorList>
            <consortium name="Ensembl"/>
        </authorList>
    </citation>
    <scope>IDENTIFICATION</scope>
</reference>
<evidence type="ECO:0000256" key="1">
    <source>
        <dbReference type="ARBA" id="ARBA00022734"/>
    </source>
</evidence>
<dbReference type="InterPro" id="IPR016187">
    <property type="entry name" value="CTDL_fold"/>
</dbReference>
<dbReference type="PROSITE" id="PS50041">
    <property type="entry name" value="C_TYPE_LECTIN_2"/>
    <property type="match status" value="1"/>
</dbReference>
<dbReference type="InterPro" id="IPR016186">
    <property type="entry name" value="C-type_lectin-like/link_sf"/>
</dbReference>
<dbReference type="CDD" id="cd03590">
    <property type="entry name" value="CLECT_DC-SIGN_like"/>
    <property type="match status" value="1"/>
</dbReference>
<evidence type="ECO:0000313" key="5">
    <source>
        <dbReference type="Proteomes" id="UP000694404"/>
    </source>
</evidence>
<evidence type="ECO:0000313" key="4">
    <source>
        <dbReference type="Ensembl" id="ENSCABP00000006694.1"/>
    </source>
</evidence>
<protein>
    <recommendedName>
        <fullName evidence="3">C-type lectin domain-containing protein</fullName>
    </recommendedName>
</protein>
<organism evidence="4 5">
    <name type="scientific">Chelonoidis abingdonii</name>
    <name type="common">Abingdon island giant tortoise</name>
    <name type="synonym">Testudo abingdonii</name>
    <dbReference type="NCBI Taxonomy" id="106734"/>
    <lineage>
        <taxon>Eukaryota</taxon>
        <taxon>Metazoa</taxon>
        <taxon>Chordata</taxon>
        <taxon>Craniata</taxon>
        <taxon>Vertebrata</taxon>
        <taxon>Euteleostomi</taxon>
        <taxon>Archelosauria</taxon>
        <taxon>Testudinata</taxon>
        <taxon>Testudines</taxon>
        <taxon>Cryptodira</taxon>
        <taxon>Durocryptodira</taxon>
        <taxon>Testudinoidea</taxon>
        <taxon>Testudinidae</taxon>
        <taxon>Chelonoidis</taxon>
    </lineage>
</organism>
<keyword evidence="2" id="KW-1015">Disulfide bond</keyword>
<dbReference type="AlphaFoldDB" id="A0A8C0GMF4"/>
<dbReference type="PANTHER" id="PTHR22803">
    <property type="entry name" value="MANNOSE, PHOSPHOLIPASE, LECTIN RECEPTOR RELATED"/>
    <property type="match status" value="1"/>
</dbReference>
<proteinExistence type="predicted"/>
<keyword evidence="5" id="KW-1185">Reference proteome</keyword>
<dbReference type="PROSITE" id="PS00615">
    <property type="entry name" value="C_TYPE_LECTIN_1"/>
    <property type="match status" value="1"/>
</dbReference>
<sequence length="185" mass="21388">MIFCSEPNLYFTRSDAGERRVSDTVRLSCFRSHQAFLESKRSRAGSAMFSPEGTFRCQPNWEQYRGRCYFFSTSAQRWQAARSSCLSHAADLVVINDRMEQNYLATKADSVRHWIGFTDQATEGVWHWVDNTPVAFTFWAPGEPNNLYSFHVKNEDCAHLHEGGQWNDEPCNLHYRWICEKAGSA</sequence>
<dbReference type="InterPro" id="IPR050111">
    <property type="entry name" value="C-type_lectin/snaclec_domain"/>
</dbReference>
<reference evidence="4" key="2">
    <citation type="submission" date="2025-09" db="UniProtKB">
        <authorList>
            <consortium name="Ensembl"/>
        </authorList>
    </citation>
    <scope>IDENTIFICATION</scope>
</reference>
<dbReference type="Pfam" id="PF00059">
    <property type="entry name" value="Lectin_C"/>
    <property type="match status" value="1"/>
</dbReference>
<dbReference type="Proteomes" id="UP000694404">
    <property type="component" value="Unplaced"/>
</dbReference>
<dbReference type="InterPro" id="IPR033989">
    <property type="entry name" value="CD209-like_CTLD"/>
</dbReference>
<dbReference type="InterPro" id="IPR001304">
    <property type="entry name" value="C-type_lectin-like"/>
</dbReference>
<dbReference type="SUPFAM" id="SSF56436">
    <property type="entry name" value="C-type lectin-like"/>
    <property type="match status" value="1"/>
</dbReference>
<name>A0A8C0GMF4_CHEAB</name>
<evidence type="ECO:0000256" key="2">
    <source>
        <dbReference type="ARBA" id="ARBA00023157"/>
    </source>
</evidence>
<keyword evidence="1" id="KW-0430">Lectin</keyword>
<dbReference type="OMA" id="EPNNMYS"/>
<dbReference type="Ensembl" id="ENSCABT00000007319.1">
    <property type="protein sequence ID" value="ENSCABP00000006694.1"/>
    <property type="gene ID" value="ENSCABG00000005080.1"/>
</dbReference>
<accession>A0A8C0GMF4</accession>
<dbReference type="InterPro" id="IPR018378">
    <property type="entry name" value="C-type_lectin_CS"/>
</dbReference>